<proteinExistence type="predicted"/>
<feature type="region of interest" description="Disordered" evidence="1">
    <location>
        <begin position="587"/>
        <end position="610"/>
    </location>
</feature>
<accession>A0AAE0H375</accession>
<evidence type="ECO:0000313" key="2">
    <source>
        <dbReference type="EMBL" id="KAK3289049.1"/>
    </source>
</evidence>
<sequence>MNGVFFPRLQTREEVLENCEHALRAYHANRIPSSSFLSSPSSNHLRGDAALEDDAPPETRYYQIIKSDLEILNSIKENTSSNTGATDRDDADADDDDADRIICEDTLQDIYAYVEKALHNGAIDATSTPQYRPAKTKKRAKGSGAVEEVVEAQDRETQMRIDMSDSENDDADTSTSPRFPPRLLRILRPLSKKLRMANRNVSRIVNVEGYNGGDDDTGAPSVFGFGAGSIPRLSRPMSVELQTCLRDVDYDSLAARGFVVGERALSTEERRRLIDDTCAYFRYDIRRTHRSRRRSKSMVLRGDDDDAGEEEGDKRSIDNDEGRSTSLRDVSRRFLHRAIEMQTQPLQAIGFLQLLLHENAASMIALPRQISRAQSAAVRRRRFIDSRCSSAASPIHDANPSVLYYCPSCHTIKNLFEEEEYGYLDMAIRSCEIGSESSAVCTATSSKGAGCGHVPVLRYETVNTTSETSCICVIRGIGYVTTTCCARVLPMHRVVFDDARSHALICAACLARTVENGRVGGVLSAVSKQEEGKREKTETRARSLADLEICAHCGASCDRKHFGRTSVRLAADGNLYRFCRKHRRSWMQNRSSETRNNNDRARQRPSDDIPTIENMTISELLAEINHTNRTTRHRSRWNPRTSGIVRI</sequence>
<dbReference type="Proteomes" id="UP001190700">
    <property type="component" value="Unassembled WGS sequence"/>
</dbReference>
<feature type="region of interest" description="Disordered" evidence="1">
    <location>
        <begin position="130"/>
        <end position="154"/>
    </location>
</feature>
<dbReference type="AlphaFoldDB" id="A0AAE0H375"/>
<feature type="compositionally biased region" description="Basic and acidic residues" evidence="1">
    <location>
        <begin position="592"/>
        <end position="607"/>
    </location>
</feature>
<protein>
    <submittedName>
        <fullName evidence="2">Uncharacterized protein</fullName>
    </submittedName>
</protein>
<evidence type="ECO:0000313" key="3">
    <source>
        <dbReference type="Proteomes" id="UP001190700"/>
    </source>
</evidence>
<feature type="region of interest" description="Disordered" evidence="1">
    <location>
        <begin position="161"/>
        <end position="180"/>
    </location>
</feature>
<evidence type="ECO:0000256" key="1">
    <source>
        <dbReference type="SAM" id="MobiDB-lite"/>
    </source>
</evidence>
<feature type="region of interest" description="Disordered" evidence="1">
    <location>
        <begin position="293"/>
        <end position="324"/>
    </location>
</feature>
<comment type="caution">
    <text evidence="2">The sequence shown here is derived from an EMBL/GenBank/DDBJ whole genome shotgun (WGS) entry which is preliminary data.</text>
</comment>
<keyword evidence="3" id="KW-1185">Reference proteome</keyword>
<organism evidence="2 3">
    <name type="scientific">Cymbomonas tetramitiformis</name>
    <dbReference type="NCBI Taxonomy" id="36881"/>
    <lineage>
        <taxon>Eukaryota</taxon>
        <taxon>Viridiplantae</taxon>
        <taxon>Chlorophyta</taxon>
        <taxon>Pyramimonadophyceae</taxon>
        <taxon>Pyramimonadales</taxon>
        <taxon>Pyramimonadaceae</taxon>
        <taxon>Cymbomonas</taxon>
    </lineage>
</organism>
<feature type="compositionally biased region" description="Basic and acidic residues" evidence="1">
    <location>
        <begin position="312"/>
        <end position="323"/>
    </location>
</feature>
<dbReference type="EMBL" id="LGRX02000246">
    <property type="protein sequence ID" value="KAK3289049.1"/>
    <property type="molecule type" value="Genomic_DNA"/>
</dbReference>
<feature type="region of interest" description="Disordered" evidence="1">
    <location>
        <begin position="35"/>
        <end position="54"/>
    </location>
</feature>
<gene>
    <name evidence="2" type="ORF">CYMTET_3500</name>
</gene>
<name>A0AAE0H375_9CHLO</name>
<reference evidence="2 3" key="1">
    <citation type="journal article" date="2015" name="Genome Biol. Evol.">
        <title>Comparative Genomics of a Bacterivorous Green Alga Reveals Evolutionary Causalities and Consequences of Phago-Mixotrophic Mode of Nutrition.</title>
        <authorList>
            <person name="Burns J.A."/>
            <person name="Paasch A."/>
            <person name="Narechania A."/>
            <person name="Kim E."/>
        </authorList>
    </citation>
    <scope>NUCLEOTIDE SEQUENCE [LARGE SCALE GENOMIC DNA]</scope>
    <source>
        <strain evidence="2 3">PLY_AMNH</strain>
    </source>
</reference>